<dbReference type="InterPro" id="IPR036179">
    <property type="entry name" value="Ig-like_dom_sf"/>
</dbReference>
<evidence type="ECO:0000256" key="3">
    <source>
        <dbReference type="ARBA" id="ARBA00022692"/>
    </source>
</evidence>
<dbReference type="InterPro" id="IPR000920">
    <property type="entry name" value="Myelin_P0-rel"/>
</dbReference>
<evidence type="ECO:0000259" key="10">
    <source>
        <dbReference type="PROSITE" id="PS50835"/>
    </source>
</evidence>
<evidence type="ECO:0000256" key="2">
    <source>
        <dbReference type="ARBA" id="ARBA00007180"/>
    </source>
</evidence>
<dbReference type="Gene3D" id="2.60.40.10">
    <property type="entry name" value="Immunoglobulins"/>
    <property type="match status" value="1"/>
</dbReference>
<protein>
    <submittedName>
        <fullName evidence="11">Myelin protein zero like 2</fullName>
    </submittedName>
</protein>
<dbReference type="GO" id="GO:0005886">
    <property type="term" value="C:plasma membrane"/>
    <property type="evidence" value="ECO:0007669"/>
    <property type="project" value="TreeGrafter"/>
</dbReference>
<keyword evidence="3" id="KW-0812">Transmembrane</keyword>
<dbReference type="SMART" id="SM00406">
    <property type="entry name" value="IGv"/>
    <property type="match status" value="1"/>
</dbReference>
<keyword evidence="8" id="KW-0325">Glycoprotein</keyword>
<keyword evidence="4" id="KW-0732">Signal</keyword>
<feature type="domain" description="Ig-like" evidence="10">
    <location>
        <begin position="28"/>
        <end position="116"/>
    </location>
</feature>
<evidence type="ECO:0000256" key="9">
    <source>
        <dbReference type="ARBA" id="ARBA00023319"/>
    </source>
</evidence>
<dbReference type="Pfam" id="PF07686">
    <property type="entry name" value="V-set"/>
    <property type="match status" value="1"/>
</dbReference>
<evidence type="ECO:0000313" key="12">
    <source>
        <dbReference type="Proteomes" id="UP000694523"/>
    </source>
</evidence>
<keyword evidence="12" id="KW-1185">Reference proteome</keyword>
<proteinExistence type="inferred from homology"/>
<dbReference type="Proteomes" id="UP000694523">
    <property type="component" value="Unplaced"/>
</dbReference>
<name>A0A8C6TM48_9GOBI</name>
<dbReference type="PANTHER" id="PTHR13869:SF21">
    <property type="entry name" value="MYELIN PROTEIN ZERO-LIKE PROTEIN 2"/>
    <property type="match status" value="1"/>
</dbReference>
<keyword evidence="5" id="KW-1133">Transmembrane helix</keyword>
<keyword evidence="6" id="KW-0472">Membrane</keyword>
<evidence type="ECO:0000256" key="6">
    <source>
        <dbReference type="ARBA" id="ARBA00023136"/>
    </source>
</evidence>
<dbReference type="InterPro" id="IPR013106">
    <property type="entry name" value="Ig_V-set"/>
</dbReference>
<accession>A0A8C6TM48</accession>
<evidence type="ECO:0000256" key="4">
    <source>
        <dbReference type="ARBA" id="ARBA00022729"/>
    </source>
</evidence>
<dbReference type="FunFam" id="2.60.40.10:FF:000193">
    <property type="entry name" value="Myelin protein zero-like 1 like"/>
    <property type="match status" value="1"/>
</dbReference>
<evidence type="ECO:0000313" key="11">
    <source>
        <dbReference type="Ensembl" id="ENSNMLP00000022242.1"/>
    </source>
</evidence>
<comment type="subcellular location">
    <subcellularLocation>
        <location evidence="1">Membrane</location>
        <topology evidence="1">Single-pass type I membrane protein</topology>
    </subcellularLocation>
</comment>
<keyword evidence="7" id="KW-1015">Disulfide bond</keyword>
<evidence type="ECO:0000256" key="8">
    <source>
        <dbReference type="ARBA" id="ARBA00023180"/>
    </source>
</evidence>
<organism evidence="11 12">
    <name type="scientific">Neogobius melanostomus</name>
    <name type="common">round goby</name>
    <dbReference type="NCBI Taxonomy" id="47308"/>
    <lineage>
        <taxon>Eukaryota</taxon>
        <taxon>Metazoa</taxon>
        <taxon>Chordata</taxon>
        <taxon>Craniata</taxon>
        <taxon>Vertebrata</taxon>
        <taxon>Euteleostomi</taxon>
        <taxon>Actinopterygii</taxon>
        <taxon>Neopterygii</taxon>
        <taxon>Teleostei</taxon>
        <taxon>Neoteleostei</taxon>
        <taxon>Acanthomorphata</taxon>
        <taxon>Gobiaria</taxon>
        <taxon>Gobiiformes</taxon>
        <taxon>Gobioidei</taxon>
        <taxon>Gobiidae</taxon>
        <taxon>Benthophilinae</taxon>
        <taxon>Neogobiini</taxon>
        <taxon>Neogobius</taxon>
    </lineage>
</organism>
<dbReference type="AlphaFoldDB" id="A0A8C6TM48"/>
<dbReference type="InterPro" id="IPR013783">
    <property type="entry name" value="Ig-like_fold"/>
</dbReference>
<reference evidence="11" key="1">
    <citation type="submission" date="2025-08" db="UniProtKB">
        <authorList>
            <consortium name="Ensembl"/>
        </authorList>
    </citation>
    <scope>IDENTIFICATION</scope>
</reference>
<comment type="similarity">
    <text evidence="2">Belongs to the myelin P0 protein family.</text>
</comment>
<dbReference type="SUPFAM" id="SSF48726">
    <property type="entry name" value="Immunoglobulin"/>
    <property type="match status" value="1"/>
</dbReference>
<dbReference type="PROSITE" id="PS50835">
    <property type="entry name" value="IG_LIKE"/>
    <property type="match status" value="1"/>
</dbReference>
<evidence type="ECO:0000256" key="1">
    <source>
        <dbReference type="ARBA" id="ARBA00004479"/>
    </source>
</evidence>
<dbReference type="GO" id="GO:0098609">
    <property type="term" value="P:cell-cell adhesion"/>
    <property type="evidence" value="ECO:0007669"/>
    <property type="project" value="TreeGrafter"/>
</dbReference>
<reference evidence="11" key="2">
    <citation type="submission" date="2025-09" db="UniProtKB">
        <authorList>
            <consortium name="Ensembl"/>
        </authorList>
    </citation>
    <scope>IDENTIFICATION</scope>
</reference>
<evidence type="ECO:0000256" key="5">
    <source>
        <dbReference type="ARBA" id="ARBA00022989"/>
    </source>
</evidence>
<dbReference type="InterPro" id="IPR007110">
    <property type="entry name" value="Ig-like_dom"/>
</dbReference>
<sequence length="133" mass="15267">MWYASASGLLQVRGIRIYTSGEMEAVNGTDTRLKCTFETSTPINPQTITVSWGFRPLTKEREVSIFHYQQKPYPPIDGPFRKRVMWAGDIMGRDASIIIREVKFSYNGTYTCQVKNPPDCEKTPRRGKTCAWH</sequence>
<evidence type="ECO:0000256" key="7">
    <source>
        <dbReference type="ARBA" id="ARBA00023157"/>
    </source>
</evidence>
<dbReference type="Ensembl" id="ENSNMLT00000024914.1">
    <property type="protein sequence ID" value="ENSNMLP00000022242.1"/>
    <property type="gene ID" value="ENSNMLG00000014398.1"/>
</dbReference>
<keyword evidence="9" id="KW-0393">Immunoglobulin domain</keyword>
<dbReference type="PANTHER" id="PTHR13869">
    <property type="entry name" value="MYELIN P0 RELATED"/>
    <property type="match status" value="1"/>
</dbReference>